<keyword evidence="8" id="KW-1185">Reference proteome</keyword>
<dbReference type="PROSITE" id="PS51257">
    <property type="entry name" value="PROKAR_LIPOPROTEIN"/>
    <property type="match status" value="1"/>
</dbReference>
<evidence type="ECO:0000256" key="4">
    <source>
        <dbReference type="SAM" id="MobiDB-lite"/>
    </source>
</evidence>
<dbReference type="Pfam" id="PF13473">
    <property type="entry name" value="Cupredoxin_1"/>
    <property type="match status" value="1"/>
</dbReference>
<evidence type="ECO:0000256" key="3">
    <source>
        <dbReference type="ARBA" id="ARBA00023008"/>
    </source>
</evidence>
<keyword evidence="3" id="KW-0186">Copper</keyword>
<dbReference type="InterPro" id="IPR051403">
    <property type="entry name" value="NosZ/Cyto_c_oxidase_sub2"/>
</dbReference>
<accession>A0ABY4CP28</accession>
<name>A0ABY4CP28_9BACL</name>
<feature type="chain" id="PRO_5047154216" evidence="5">
    <location>
        <begin position="24"/>
        <end position="143"/>
    </location>
</feature>
<feature type="signal peptide" evidence="5">
    <location>
        <begin position="1"/>
        <end position="23"/>
    </location>
</feature>
<dbReference type="EMBL" id="CP089291">
    <property type="protein sequence ID" value="UOF92247.1"/>
    <property type="molecule type" value="Genomic_DNA"/>
</dbReference>
<comment type="subcellular location">
    <subcellularLocation>
        <location evidence="1">Cell envelope</location>
    </subcellularLocation>
</comment>
<dbReference type="InterPro" id="IPR008972">
    <property type="entry name" value="Cupredoxin"/>
</dbReference>
<feature type="compositionally biased region" description="Low complexity" evidence="4">
    <location>
        <begin position="31"/>
        <end position="42"/>
    </location>
</feature>
<dbReference type="Proteomes" id="UP000830167">
    <property type="component" value="Chromosome"/>
</dbReference>
<evidence type="ECO:0000313" key="8">
    <source>
        <dbReference type="Proteomes" id="UP000830167"/>
    </source>
</evidence>
<dbReference type="InterPro" id="IPR002429">
    <property type="entry name" value="CcO_II-like_C"/>
</dbReference>
<dbReference type="InterPro" id="IPR028096">
    <property type="entry name" value="EfeO_Cupredoxin"/>
</dbReference>
<evidence type="ECO:0000256" key="1">
    <source>
        <dbReference type="ARBA" id="ARBA00004196"/>
    </source>
</evidence>
<dbReference type="SUPFAM" id="SSF49503">
    <property type="entry name" value="Cupredoxins"/>
    <property type="match status" value="1"/>
</dbReference>
<organism evidence="7 8">
    <name type="scientific">Fodinisporobacter ferrooxydans</name>
    <dbReference type="NCBI Taxonomy" id="2901836"/>
    <lineage>
        <taxon>Bacteria</taxon>
        <taxon>Bacillati</taxon>
        <taxon>Bacillota</taxon>
        <taxon>Bacilli</taxon>
        <taxon>Bacillales</taxon>
        <taxon>Alicyclobacillaceae</taxon>
        <taxon>Fodinisporobacter</taxon>
    </lineage>
</organism>
<dbReference type="RefSeq" id="WP_347438933.1">
    <property type="nucleotide sequence ID" value="NZ_CP089291.1"/>
</dbReference>
<sequence>MEKRFVSATIAALALLASFGLTACGAGGNTSQSPSASNNASQGTAPSTKAGGNAQVAHVTATDFKWTLDKTDFKVNQPIEFVVTDKEGVHGFSIDGTSVNQPLAPGDAKTIAWTPTKPGTYTIRCNIYCGSGHDQMFTKIHVK</sequence>
<feature type="region of interest" description="Disordered" evidence="4">
    <location>
        <begin position="28"/>
        <end position="54"/>
    </location>
</feature>
<keyword evidence="2" id="KW-0479">Metal-binding</keyword>
<feature type="domain" description="Cytochrome oxidase subunit II copper A binding" evidence="6">
    <location>
        <begin position="52"/>
        <end position="143"/>
    </location>
</feature>
<evidence type="ECO:0000256" key="2">
    <source>
        <dbReference type="ARBA" id="ARBA00022723"/>
    </source>
</evidence>
<protein>
    <submittedName>
        <fullName evidence="7">Cupredoxin domain-containing protein</fullName>
    </submittedName>
</protein>
<gene>
    <name evidence="7" type="ORF">LSG31_08825</name>
</gene>
<proteinExistence type="predicted"/>
<dbReference type="PROSITE" id="PS50857">
    <property type="entry name" value="COX2_CUA"/>
    <property type="match status" value="1"/>
</dbReference>
<dbReference type="PANTHER" id="PTHR42838">
    <property type="entry name" value="CYTOCHROME C OXIDASE SUBUNIT II"/>
    <property type="match status" value="1"/>
</dbReference>
<reference evidence="7" key="1">
    <citation type="submission" date="2021-12" db="EMBL/GenBank/DDBJ databases">
        <title>Alicyclobacillaceae gen. nov., sp. nov., isolated from chalcocite enrichment system.</title>
        <authorList>
            <person name="Jiang Z."/>
        </authorList>
    </citation>
    <scope>NUCLEOTIDE SEQUENCE</scope>
    <source>
        <strain evidence="7">MYW30-H2</strain>
    </source>
</reference>
<evidence type="ECO:0000313" key="7">
    <source>
        <dbReference type="EMBL" id="UOF92247.1"/>
    </source>
</evidence>
<evidence type="ECO:0000256" key="5">
    <source>
        <dbReference type="SAM" id="SignalP"/>
    </source>
</evidence>
<keyword evidence="5" id="KW-0732">Signal</keyword>
<dbReference type="Gene3D" id="2.60.40.420">
    <property type="entry name" value="Cupredoxins - blue copper proteins"/>
    <property type="match status" value="1"/>
</dbReference>
<dbReference type="PANTHER" id="PTHR42838:SF2">
    <property type="entry name" value="NITROUS-OXIDE REDUCTASE"/>
    <property type="match status" value="1"/>
</dbReference>
<evidence type="ECO:0000259" key="6">
    <source>
        <dbReference type="PROSITE" id="PS50857"/>
    </source>
</evidence>